<feature type="chain" id="PRO_5003793791" evidence="3">
    <location>
        <begin position="25"/>
        <end position="184"/>
    </location>
</feature>
<dbReference type="eggNOG" id="ENOG5033V88">
    <property type="taxonomic scope" value="Bacteria"/>
</dbReference>
<evidence type="ECO:0000313" key="5">
    <source>
        <dbReference type="Proteomes" id="UP000005262"/>
    </source>
</evidence>
<dbReference type="Proteomes" id="UP000005262">
    <property type="component" value="Chromosome"/>
</dbReference>
<dbReference type="EMBL" id="CP003629">
    <property type="protein sequence ID" value="AFQ43380.1"/>
    <property type="molecule type" value="Genomic_DNA"/>
</dbReference>
<accession>J7IP60</accession>
<dbReference type="OrthoDB" id="9837518at2"/>
<keyword evidence="5" id="KW-1185">Reference proteome</keyword>
<evidence type="ECO:0000313" key="4">
    <source>
        <dbReference type="EMBL" id="AFQ43380.1"/>
    </source>
</evidence>
<evidence type="ECO:0000256" key="3">
    <source>
        <dbReference type="SAM" id="SignalP"/>
    </source>
</evidence>
<organism evidence="4 5">
    <name type="scientific">Desulfosporosinus meridiei (strain ATCC BAA-275 / DSM 13257 / KCTC 12902 / NCIMB 13706 / S10)</name>
    <dbReference type="NCBI Taxonomy" id="768704"/>
    <lineage>
        <taxon>Bacteria</taxon>
        <taxon>Bacillati</taxon>
        <taxon>Bacillota</taxon>
        <taxon>Clostridia</taxon>
        <taxon>Eubacteriales</taxon>
        <taxon>Desulfitobacteriaceae</taxon>
        <taxon>Desulfosporosinus</taxon>
    </lineage>
</organism>
<reference evidence="5" key="2">
    <citation type="submission" date="2012-08" db="EMBL/GenBank/DDBJ databases">
        <title>Finished genome of Desulfosporosinus meridiei DSM 13257.</title>
        <authorList>
            <person name="Huntemann M."/>
            <person name="Wei C.-L."/>
            <person name="Han J."/>
            <person name="Detter J.C."/>
            <person name="Han C."/>
            <person name="Davenport K."/>
            <person name="Daligault H."/>
            <person name="Erkkila T."/>
            <person name="Gu W."/>
            <person name="Munk A.C.C."/>
            <person name="Teshima H."/>
            <person name="Xu Y."/>
            <person name="Chain P."/>
            <person name="Tapia R."/>
            <person name="Chen A."/>
            <person name="Krypides N."/>
            <person name="Mavromatis K."/>
            <person name="Markowitz V."/>
            <person name="Szeto E."/>
            <person name="Ivanova N."/>
            <person name="Mikhailova N."/>
            <person name="Ovchinnikova G."/>
            <person name="Pagani I."/>
            <person name="Pati A."/>
            <person name="Goodwin L."/>
            <person name="Peters L."/>
            <person name="Pitluck S."/>
            <person name="Woyke T."/>
            <person name="Pester M."/>
            <person name="Spring S."/>
            <person name="Ollivier B."/>
            <person name="Rattei T."/>
            <person name="Klenk H.-P."/>
            <person name="Wagner M."/>
            <person name="Loy A."/>
        </authorList>
    </citation>
    <scope>NUCLEOTIDE SEQUENCE [LARGE SCALE GENOMIC DNA]</scope>
    <source>
        <strain evidence="5">ATCC BAA-275 / DSM 13257 / NCIMB 13706 / S10</strain>
    </source>
</reference>
<evidence type="ECO:0000256" key="1">
    <source>
        <dbReference type="SAM" id="Coils"/>
    </source>
</evidence>
<feature type="signal peptide" evidence="3">
    <location>
        <begin position="1"/>
        <end position="24"/>
    </location>
</feature>
<sequence length="184" mass="21574">MKIKLKVLSIVTVSAILLSLSSYAAFAIKSDIEAKKEKLENYQIEYRDKQRKIEAEIRSMPRNSEEDWEKIREAERKLKDMPMSPEADQLVRELSTPSPEQPKKDLEIRIFYSRDSLETAPNYAGLAKLEKDPVNKEKYEKSAKIMEQKKLLLDQVEKDFKEGKGTFEEWNKRIDELMAIDQCR</sequence>
<feature type="coiled-coil region" evidence="1">
    <location>
        <begin position="32"/>
        <end position="59"/>
    </location>
</feature>
<feature type="region of interest" description="Disordered" evidence="2">
    <location>
        <begin position="76"/>
        <end position="101"/>
    </location>
</feature>
<gene>
    <name evidence="4" type="ordered locus">Desmer_1380</name>
</gene>
<name>J7IP60_DESMD</name>
<dbReference type="STRING" id="768704.Desmer_1380"/>
<keyword evidence="1" id="KW-0175">Coiled coil</keyword>
<dbReference type="AlphaFoldDB" id="J7IP60"/>
<reference evidence="4 5" key="1">
    <citation type="journal article" date="2012" name="J. Bacteriol.">
        <title>Complete genome sequences of Desulfosporosinus orientis DSM765T, Desulfosporosinus youngiae DSM17734T, Desulfosporosinus meridiei DSM13257T, and Desulfosporosinus acidiphilus DSM22704T.</title>
        <authorList>
            <person name="Pester M."/>
            <person name="Brambilla E."/>
            <person name="Alazard D."/>
            <person name="Rattei T."/>
            <person name="Weinmaier T."/>
            <person name="Han J."/>
            <person name="Lucas S."/>
            <person name="Lapidus A."/>
            <person name="Cheng J.F."/>
            <person name="Goodwin L."/>
            <person name="Pitluck S."/>
            <person name="Peters L."/>
            <person name="Ovchinnikova G."/>
            <person name="Teshima H."/>
            <person name="Detter J.C."/>
            <person name="Han C.S."/>
            <person name="Tapia R."/>
            <person name="Land M.L."/>
            <person name="Hauser L."/>
            <person name="Kyrpides N.C."/>
            <person name="Ivanova N.N."/>
            <person name="Pagani I."/>
            <person name="Huntmann M."/>
            <person name="Wei C.L."/>
            <person name="Davenport K.W."/>
            <person name="Daligault H."/>
            <person name="Chain P.S."/>
            <person name="Chen A."/>
            <person name="Mavromatis K."/>
            <person name="Markowitz V."/>
            <person name="Szeto E."/>
            <person name="Mikhailova N."/>
            <person name="Pati A."/>
            <person name="Wagner M."/>
            <person name="Woyke T."/>
            <person name="Ollivier B."/>
            <person name="Klenk H.P."/>
            <person name="Spring S."/>
            <person name="Loy A."/>
        </authorList>
    </citation>
    <scope>NUCLEOTIDE SEQUENCE [LARGE SCALE GENOMIC DNA]</scope>
    <source>
        <strain evidence="5">ATCC BAA-275 / DSM 13257 / NCIMB 13706 / S10</strain>
    </source>
</reference>
<dbReference type="RefSeq" id="WP_014902299.1">
    <property type="nucleotide sequence ID" value="NC_018515.1"/>
</dbReference>
<dbReference type="KEGG" id="dmi:Desmer_1380"/>
<protein>
    <submittedName>
        <fullName evidence="4">Uncharacterized protein</fullName>
    </submittedName>
</protein>
<evidence type="ECO:0000256" key="2">
    <source>
        <dbReference type="SAM" id="MobiDB-lite"/>
    </source>
</evidence>
<dbReference type="HOGENOM" id="CLU_1465981_0_0_9"/>
<proteinExistence type="predicted"/>
<keyword evidence="3" id="KW-0732">Signal</keyword>